<keyword evidence="5 9" id="KW-0472">Membrane</keyword>
<evidence type="ECO:0000256" key="7">
    <source>
        <dbReference type="ARBA" id="ARBA00023224"/>
    </source>
</evidence>
<reference evidence="11 12" key="1">
    <citation type="submission" date="2024-04" db="EMBL/GenBank/DDBJ databases">
        <authorList>
            <consortium name="Genoscope - CEA"/>
            <person name="William W."/>
        </authorList>
    </citation>
    <scope>NUCLEOTIDE SEQUENCE [LARGE SCALE GENOMIC DNA]</scope>
</reference>
<dbReference type="Proteomes" id="UP001497497">
    <property type="component" value="Unassembled WGS sequence"/>
</dbReference>
<dbReference type="PRINTS" id="PR00237">
    <property type="entry name" value="GPCRRHODOPSN"/>
</dbReference>
<sequence>MNNQTVYDVTTETHPGLSPPNVTFIWNTSSEQVVSFTTVPPLDNSATWQSTGADSLPDLPFGNHSQVSIMPNTFGLAASLPSIICLACLFFTIVVVGIIGNCLVIVVILTDLKMRQSVTNLLIINLALADLIIMIFGVPEIAMFMMNRGWMLGSLACRINRFILVVALYSSVISLVVLCIERFIGIVFPLKVLELCSRKKVVAVILLIWPLSIICGLPVILFNALVPIVPGVNHCRIILPGDEHGFMIYKYCESVMFYIAPLVIQVVLYSMISKRLFASNEELCTRFQMRSTTNRRNDTTSDTIKARRGVVKMLISSVILYFISYSPTQIHLYYGTFARSSFLDSWEFFVFVMVITHINSAANPVLYGIFSQNFRRNFKSCLCSWCCACRKAKYTRSRYDSLESRLTSMKSSSSGKTYVSKV</sequence>
<evidence type="ECO:0000256" key="2">
    <source>
        <dbReference type="ARBA" id="ARBA00022692"/>
    </source>
</evidence>
<dbReference type="SUPFAM" id="SSF81321">
    <property type="entry name" value="Family A G protein-coupled receptor-like"/>
    <property type="match status" value="1"/>
</dbReference>
<gene>
    <name evidence="11" type="ORF">GSLYS_00001152001</name>
</gene>
<dbReference type="AlphaFoldDB" id="A0AAV2H0S7"/>
<feature type="transmembrane region" description="Helical" evidence="9">
    <location>
        <begin position="348"/>
        <end position="370"/>
    </location>
</feature>
<dbReference type="InterPro" id="IPR000276">
    <property type="entry name" value="GPCR_Rhodpsn"/>
</dbReference>
<dbReference type="SMART" id="SM01381">
    <property type="entry name" value="7TM_GPCR_Srsx"/>
    <property type="match status" value="1"/>
</dbReference>
<dbReference type="PROSITE" id="PS50262">
    <property type="entry name" value="G_PROTEIN_RECEP_F1_2"/>
    <property type="match status" value="1"/>
</dbReference>
<keyword evidence="12" id="KW-1185">Reference proteome</keyword>
<feature type="domain" description="G-protein coupled receptors family 1 profile" evidence="10">
    <location>
        <begin position="100"/>
        <end position="367"/>
    </location>
</feature>
<protein>
    <recommendedName>
        <fullName evidence="10">G-protein coupled receptors family 1 profile domain-containing protein</fullName>
    </recommendedName>
</protein>
<feature type="transmembrane region" description="Helical" evidence="9">
    <location>
        <begin position="255"/>
        <end position="272"/>
    </location>
</feature>
<organism evidence="11 12">
    <name type="scientific">Lymnaea stagnalis</name>
    <name type="common">Great pond snail</name>
    <name type="synonym">Helix stagnalis</name>
    <dbReference type="NCBI Taxonomy" id="6523"/>
    <lineage>
        <taxon>Eukaryota</taxon>
        <taxon>Metazoa</taxon>
        <taxon>Spiralia</taxon>
        <taxon>Lophotrochozoa</taxon>
        <taxon>Mollusca</taxon>
        <taxon>Gastropoda</taxon>
        <taxon>Heterobranchia</taxon>
        <taxon>Euthyneura</taxon>
        <taxon>Panpulmonata</taxon>
        <taxon>Hygrophila</taxon>
        <taxon>Lymnaeoidea</taxon>
        <taxon>Lymnaeidae</taxon>
        <taxon>Lymnaea</taxon>
    </lineage>
</organism>
<name>A0AAV2H0S7_LYMST</name>
<dbReference type="PROSITE" id="PS00237">
    <property type="entry name" value="G_PROTEIN_RECEP_F1_1"/>
    <property type="match status" value="1"/>
</dbReference>
<keyword evidence="4 8" id="KW-0297">G-protein coupled receptor</keyword>
<evidence type="ECO:0000256" key="4">
    <source>
        <dbReference type="ARBA" id="ARBA00023040"/>
    </source>
</evidence>
<feature type="transmembrane region" description="Helical" evidence="9">
    <location>
        <begin position="121"/>
        <end position="142"/>
    </location>
</feature>
<dbReference type="GO" id="GO:0005886">
    <property type="term" value="C:plasma membrane"/>
    <property type="evidence" value="ECO:0007669"/>
    <property type="project" value="TreeGrafter"/>
</dbReference>
<feature type="transmembrane region" description="Helical" evidence="9">
    <location>
        <begin position="201"/>
        <end position="222"/>
    </location>
</feature>
<evidence type="ECO:0000256" key="3">
    <source>
        <dbReference type="ARBA" id="ARBA00022989"/>
    </source>
</evidence>
<evidence type="ECO:0000256" key="8">
    <source>
        <dbReference type="RuleBase" id="RU000688"/>
    </source>
</evidence>
<keyword evidence="6 8" id="KW-0675">Receptor</keyword>
<dbReference type="PANTHER" id="PTHR45695:SF9">
    <property type="entry name" value="LEUCOKININ RECEPTOR"/>
    <property type="match status" value="1"/>
</dbReference>
<feature type="transmembrane region" description="Helical" evidence="9">
    <location>
        <begin position="162"/>
        <end position="180"/>
    </location>
</feature>
<keyword evidence="2 8" id="KW-0812">Transmembrane</keyword>
<evidence type="ECO:0000256" key="5">
    <source>
        <dbReference type="ARBA" id="ARBA00023136"/>
    </source>
</evidence>
<evidence type="ECO:0000259" key="10">
    <source>
        <dbReference type="PROSITE" id="PS50262"/>
    </source>
</evidence>
<evidence type="ECO:0000256" key="9">
    <source>
        <dbReference type="SAM" id="Phobius"/>
    </source>
</evidence>
<feature type="transmembrane region" description="Helical" evidence="9">
    <location>
        <begin position="310"/>
        <end position="328"/>
    </location>
</feature>
<evidence type="ECO:0000313" key="11">
    <source>
        <dbReference type="EMBL" id="CAL1526975.1"/>
    </source>
</evidence>
<dbReference type="Gene3D" id="1.20.1070.10">
    <property type="entry name" value="Rhodopsin 7-helix transmembrane proteins"/>
    <property type="match status" value="1"/>
</dbReference>
<dbReference type="InterPro" id="IPR017452">
    <property type="entry name" value="GPCR_Rhodpsn_7TM"/>
</dbReference>
<comment type="subcellular location">
    <subcellularLocation>
        <location evidence="1">Membrane</location>
        <topology evidence="1">Multi-pass membrane protein</topology>
    </subcellularLocation>
</comment>
<dbReference type="PANTHER" id="PTHR45695">
    <property type="entry name" value="LEUCOKININ RECEPTOR-RELATED"/>
    <property type="match status" value="1"/>
</dbReference>
<keyword evidence="7 8" id="KW-0807">Transducer</keyword>
<comment type="caution">
    <text evidence="11">The sequence shown here is derived from an EMBL/GenBank/DDBJ whole genome shotgun (WGS) entry which is preliminary data.</text>
</comment>
<evidence type="ECO:0000256" key="6">
    <source>
        <dbReference type="ARBA" id="ARBA00023170"/>
    </source>
</evidence>
<keyword evidence="3 9" id="KW-1133">Transmembrane helix</keyword>
<dbReference type="Pfam" id="PF00001">
    <property type="entry name" value="7tm_1"/>
    <property type="match status" value="1"/>
</dbReference>
<comment type="similarity">
    <text evidence="8">Belongs to the G-protein coupled receptor 1 family.</text>
</comment>
<dbReference type="EMBL" id="CAXITT010000011">
    <property type="protein sequence ID" value="CAL1526975.1"/>
    <property type="molecule type" value="Genomic_DNA"/>
</dbReference>
<evidence type="ECO:0000256" key="1">
    <source>
        <dbReference type="ARBA" id="ARBA00004141"/>
    </source>
</evidence>
<feature type="transmembrane region" description="Helical" evidence="9">
    <location>
        <begin position="80"/>
        <end position="109"/>
    </location>
</feature>
<accession>A0AAV2H0S7</accession>
<dbReference type="GO" id="GO:0004930">
    <property type="term" value="F:G protein-coupled receptor activity"/>
    <property type="evidence" value="ECO:0007669"/>
    <property type="project" value="UniProtKB-KW"/>
</dbReference>
<proteinExistence type="inferred from homology"/>
<evidence type="ECO:0000313" key="12">
    <source>
        <dbReference type="Proteomes" id="UP001497497"/>
    </source>
</evidence>
<dbReference type="CDD" id="cd00637">
    <property type="entry name" value="7tm_classA_rhodopsin-like"/>
    <property type="match status" value="1"/>
</dbReference>